<dbReference type="AlphaFoldDB" id="A0A8H6RXI6"/>
<proteinExistence type="predicted"/>
<evidence type="ECO:0000313" key="2">
    <source>
        <dbReference type="Proteomes" id="UP000613580"/>
    </source>
</evidence>
<name>A0A8H6RXI6_MYCCL</name>
<comment type="caution">
    <text evidence="1">The sequence shown here is derived from an EMBL/GenBank/DDBJ whole genome shotgun (WGS) entry which is preliminary data.</text>
</comment>
<dbReference type="Proteomes" id="UP000613580">
    <property type="component" value="Unassembled WGS sequence"/>
</dbReference>
<sequence length="181" mass="20596">MSPSYVAHDLVFYPLTFTLLQNKRSTLPRRALHRRFHKHAKGFPTLWKLGLGLTEELGEKENQALSEFLDGLSALTHLHLSNQVEIDWVATLVPLESLWSRLRVCELTECMVDDALLILPHFSAGSRLSLIQGRYIRGAPDTLHPVKHPELMGLSFDRCDDMYITRNLDNLTAPALERLAI</sequence>
<evidence type="ECO:0000313" key="1">
    <source>
        <dbReference type="EMBL" id="KAF7289595.1"/>
    </source>
</evidence>
<dbReference type="EMBL" id="JACAZE010000028">
    <property type="protein sequence ID" value="KAF7289595.1"/>
    <property type="molecule type" value="Genomic_DNA"/>
</dbReference>
<gene>
    <name evidence="1" type="ORF">HMN09_01321600</name>
</gene>
<organism evidence="1 2">
    <name type="scientific">Mycena chlorophos</name>
    <name type="common">Agaric fungus</name>
    <name type="synonym">Agaricus chlorophos</name>
    <dbReference type="NCBI Taxonomy" id="658473"/>
    <lineage>
        <taxon>Eukaryota</taxon>
        <taxon>Fungi</taxon>
        <taxon>Dikarya</taxon>
        <taxon>Basidiomycota</taxon>
        <taxon>Agaricomycotina</taxon>
        <taxon>Agaricomycetes</taxon>
        <taxon>Agaricomycetidae</taxon>
        <taxon>Agaricales</taxon>
        <taxon>Marasmiineae</taxon>
        <taxon>Mycenaceae</taxon>
        <taxon>Mycena</taxon>
    </lineage>
</organism>
<reference evidence="1" key="1">
    <citation type="submission" date="2020-05" db="EMBL/GenBank/DDBJ databases">
        <title>Mycena genomes resolve the evolution of fungal bioluminescence.</title>
        <authorList>
            <person name="Tsai I.J."/>
        </authorList>
    </citation>
    <scope>NUCLEOTIDE SEQUENCE</scope>
    <source>
        <strain evidence="1">110903Hualien_Pintung</strain>
    </source>
</reference>
<accession>A0A8H6RXI6</accession>
<keyword evidence="2" id="KW-1185">Reference proteome</keyword>
<protein>
    <submittedName>
        <fullName evidence="1">F-box domain-containing protein</fullName>
    </submittedName>
</protein>